<dbReference type="InterPro" id="IPR000626">
    <property type="entry name" value="Ubiquitin-like_dom"/>
</dbReference>
<name>A0ABQ7V101_SOLTU</name>
<dbReference type="InterPro" id="IPR019956">
    <property type="entry name" value="Ubiquitin_dom"/>
</dbReference>
<protein>
    <recommendedName>
        <fullName evidence="3">Ubiquitin-like domain-containing protein</fullName>
    </recommendedName>
</protein>
<proteinExistence type="predicted"/>
<keyword evidence="5" id="KW-1185">Reference proteome</keyword>
<organism evidence="4 5">
    <name type="scientific">Solanum tuberosum</name>
    <name type="common">Potato</name>
    <dbReference type="NCBI Taxonomy" id="4113"/>
    <lineage>
        <taxon>Eukaryota</taxon>
        <taxon>Viridiplantae</taxon>
        <taxon>Streptophyta</taxon>
        <taxon>Embryophyta</taxon>
        <taxon>Tracheophyta</taxon>
        <taxon>Spermatophyta</taxon>
        <taxon>Magnoliopsida</taxon>
        <taxon>eudicotyledons</taxon>
        <taxon>Gunneridae</taxon>
        <taxon>Pentapetalae</taxon>
        <taxon>asterids</taxon>
        <taxon>lamiids</taxon>
        <taxon>Solanales</taxon>
        <taxon>Solanaceae</taxon>
        <taxon>Solanoideae</taxon>
        <taxon>Solaneae</taxon>
        <taxon>Solanum</taxon>
    </lineage>
</organism>
<keyword evidence="2" id="KW-0832">Ubl conjugation</keyword>
<comment type="caution">
    <text evidence="4">The sequence shown here is derived from an EMBL/GenBank/DDBJ whole genome shotgun (WGS) entry which is preliminary data.</text>
</comment>
<dbReference type="PANTHER" id="PTHR10666">
    <property type="entry name" value="UBIQUITIN"/>
    <property type="match status" value="1"/>
</dbReference>
<dbReference type="SMART" id="SM00213">
    <property type="entry name" value="UBQ"/>
    <property type="match status" value="1"/>
</dbReference>
<reference evidence="4 5" key="1">
    <citation type="journal article" date="2021" name="bioRxiv">
        <title>Chromosome-scale and haplotype-resolved genome assembly of a tetraploid potato cultivar.</title>
        <authorList>
            <person name="Sun H."/>
            <person name="Jiao W.-B."/>
            <person name="Krause K."/>
            <person name="Campoy J.A."/>
            <person name="Goel M."/>
            <person name="Folz-Donahue K."/>
            <person name="Kukat C."/>
            <person name="Huettel B."/>
            <person name="Schneeberger K."/>
        </authorList>
    </citation>
    <scope>NUCLEOTIDE SEQUENCE [LARGE SCALE GENOMIC DNA]</scope>
    <source>
        <strain evidence="4">SolTubOtavaFocal</strain>
        <tissue evidence="4">Leaves</tissue>
    </source>
</reference>
<dbReference type="Proteomes" id="UP000826656">
    <property type="component" value="Unassembled WGS sequence"/>
</dbReference>
<dbReference type="EMBL" id="JAIVGD010000015">
    <property type="protein sequence ID" value="KAH0757742.1"/>
    <property type="molecule type" value="Genomic_DNA"/>
</dbReference>
<evidence type="ECO:0000313" key="5">
    <source>
        <dbReference type="Proteomes" id="UP000826656"/>
    </source>
</evidence>
<dbReference type="Gene3D" id="3.10.20.90">
    <property type="entry name" value="Phosphatidylinositol 3-kinase Catalytic Subunit, Chain A, domain 1"/>
    <property type="match status" value="1"/>
</dbReference>
<accession>A0ABQ7V101</accession>
<feature type="domain" description="Ubiquitin-like" evidence="3">
    <location>
        <begin position="1"/>
        <end position="61"/>
    </location>
</feature>
<evidence type="ECO:0000256" key="2">
    <source>
        <dbReference type="ARBA" id="ARBA00022843"/>
    </source>
</evidence>
<dbReference type="InterPro" id="IPR050158">
    <property type="entry name" value="Ubiquitin_ubiquitin-like"/>
</dbReference>
<dbReference type="SUPFAM" id="SSF54236">
    <property type="entry name" value="Ubiquitin-like"/>
    <property type="match status" value="1"/>
</dbReference>
<sequence length="61" mass="6980">MQIFVKTMIGKTIILEVENSDTIDNVKEEIQDKEGILPDQQRLIFAGKQLEDGRTLADYNI</sequence>
<dbReference type="InterPro" id="IPR029071">
    <property type="entry name" value="Ubiquitin-like_domsf"/>
</dbReference>
<dbReference type="PRINTS" id="PR00348">
    <property type="entry name" value="UBIQUITIN"/>
</dbReference>
<evidence type="ECO:0000256" key="1">
    <source>
        <dbReference type="ARBA" id="ARBA00022499"/>
    </source>
</evidence>
<dbReference type="PROSITE" id="PS50053">
    <property type="entry name" value="UBIQUITIN_2"/>
    <property type="match status" value="1"/>
</dbReference>
<dbReference type="Pfam" id="PF00240">
    <property type="entry name" value="ubiquitin"/>
    <property type="match status" value="1"/>
</dbReference>
<keyword evidence="1" id="KW-1017">Isopeptide bond</keyword>
<evidence type="ECO:0000259" key="3">
    <source>
        <dbReference type="PROSITE" id="PS50053"/>
    </source>
</evidence>
<gene>
    <name evidence="4" type="ORF">KY290_021235</name>
</gene>
<evidence type="ECO:0000313" key="4">
    <source>
        <dbReference type="EMBL" id="KAH0757742.1"/>
    </source>
</evidence>